<dbReference type="SUPFAM" id="SSF47565">
    <property type="entry name" value="Insect pheromone/odorant-binding proteins"/>
    <property type="match status" value="1"/>
</dbReference>
<dbReference type="CDD" id="cd23992">
    <property type="entry name" value="PBP_GOBP"/>
    <property type="match status" value="1"/>
</dbReference>
<dbReference type="InterPro" id="IPR006170">
    <property type="entry name" value="PBP/GOBP"/>
</dbReference>
<dbReference type="AlphaFoldDB" id="A0AAN9VH84"/>
<feature type="chain" id="PRO_5043015940" description="Odorant binding protein" evidence="1">
    <location>
        <begin position="21"/>
        <end position="141"/>
    </location>
</feature>
<evidence type="ECO:0000256" key="1">
    <source>
        <dbReference type="SAM" id="SignalP"/>
    </source>
</evidence>
<dbReference type="GO" id="GO:0005549">
    <property type="term" value="F:odorant binding"/>
    <property type="evidence" value="ECO:0007669"/>
    <property type="project" value="InterPro"/>
</dbReference>
<evidence type="ECO:0000313" key="2">
    <source>
        <dbReference type="EMBL" id="KAK7862796.1"/>
    </source>
</evidence>
<dbReference type="Gene3D" id="1.10.238.20">
    <property type="entry name" value="Pheromone/general odorant binding protein domain"/>
    <property type="match status" value="1"/>
</dbReference>
<sequence>MHLPISVVVMVAFAVCGARGASTDKFKEVVEPVVKACKSEVAGATDADVEHVMHREELGTRTGMCLQYCVYEKLGGMKDGAVVSKEEALAVLHRIYDGDFETLQNASDKIDRCEEEVMERTDLNDGCDLANAVQQCFRKLH</sequence>
<dbReference type="Pfam" id="PF01395">
    <property type="entry name" value="PBP_GOBP"/>
    <property type="match status" value="1"/>
</dbReference>
<dbReference type="InterPro" id="IPR036728">
    <property type="entry name" value="PBP_GOBP_sf"/>
</dbReference>
<feature type="signal peptide" evidence="1">
    <location>
        <begin position="1"/>
        <end position="20"/>
    </location>
</feature>
<name>A0AAN9VH84_9ORTH</name>
<evidence type="ECO:0000313" key="3">
    <source>
        <dbReference type="Proteomes" id="UP001378592"/>
    </source>
</evidence>
<keyword evidence="3" id="KW-1185">Reference proteome</keyword>
<keyword evidence="1" id="KW-0732">Signal</keyword>
<organism evidence="2 3">
    <name type="scientific">Gryllus longicercus</name>
    <dbReference type="NCBI Taxonomy" id="2509291"/>
    <lineage>
        <taxon>Eukaryota</taxon>
        <taxon>Metazoa</taxon>
        <taxon>Ecdysozoa</taxon>
        <taxon>Arthropoda</taxon>
        <taxon>Hexapoda</taxon>
        <taxon>Insecta</taxon>
        <taxon>Pterygota</taxon>
        <taxon>Neoptera</taxon>
        <taxon>Polyneoptera</taxon>
        <taxon>Orthoptera</taxon>
        <taxon>Ensifera</taxon>
        <taxon>Gryllidea</taxon>
        <taxon>Grylloidea</taxon>
        <taxon>Gryllidae</taxon>
        <taxon>Gryllinae</taxon>
        <taxon>Gryllus</taxon>
    </lineage>
</organism>
<accession>A0AAN9VH84</accession>
<proteinExistence type="predicted"/>
<comment type="caution">
    <text evidence="2">The sequence shown here is derived from an EMBL/GenBank/DDBJ whole genome shotgun (WGS) entry which is preliminary data.</text>
</comment>
<dbReference type="EMBL" id="JAZDUA010000257">
    <property type="protein sequence ID" value="KAK7862796.1"/>
    <property type="molecule type" value="Genomic_DNA"/>
</dbReference>
<reference evidence="2 3" key="1">
    <citation type="submission" date="2024-03" db="EMBL/GenBank/DDBJ databases">
        <title>The genome assembly and annotation of the cricket Gryllus longicercus Weissman &amp; Gray.</title>
        <authorList>
            <person name="Szrajer S."/>
            <person name="Gray D."/>
            <person name="Ylla G."/>
        </authorList>
    </citation>
    <scope>NUCLEOTIDE SEQUENCE [LARGE SCALE GENOMIC DNA]</scope>
    <source>
        <strain evidence="2">DAG 2021-001</strain>
        <tissue evidence="2">Whole body minus gut</tissue>
    </source>
</reference>
<protein>
    <recommendedName>
        <fullName evidence="4">Odorant binding protein</fullName>
    </recommendedName>
</protein>
<evidence type="ECO:0008006" key="4">
    <source>
        <dbReference type="Google" id="ProtNLM"/>
    </source>
</evidence>
<dbReference type="Proteomes" id="UP001378592">
    <property type="component" value="Unassembled WGS sequence"/>
</dbReference>
<gene>
    <name evidence="2" type="ORF">R5R35_005979</name>
</gene>